<evidence type="ECO:0000256" key="3">
    <source>
        <dbReference type="PROSITE-ProRule" id="PRU00335"/>
    </source>
</evidence>
<dbReference type="GO" id="GO:0003677">
    <property type="term" value="F:DNA binding"/>
    <property type="evidence" value="ECO:0007669"/>
    <property type="project" value="UniProtKB-UniRule"/>
</dbReference>
<gene>
    <name evidence="5" type="ORF">HXA33_20015</name>
</gene>
<dbReference type="RefSeq" id="WP_257823186.1">
    <property type="nucleotide sequence ID" value="NZ_JABXYM010000002.1"/>
</dbReference>
<dbReference type="Gene3D" id="1.10.357.10">
    <property type="entry name" value="Tetracycline Repressor, domain 2"/>
    <property type="match status" value="1"/>
</dbReference>
<keyword evidence="2 3" id="KW-0238">DNA-binding</keyword>
<sequence>MSLEAQAKERILLAAQKLFTQKGYEQVTVREIAREAKCSHTSIYVYFEDKKQLLEALAEEPLDRLRNSIQNTLASDKYGPQEQLTRLSKMFVHFGLSYRNLYQAFLTYEASRVDIEETIWELNEKRLELFVHLKNAVKGVFPNADEKQLLDLSRMIYFLLHGIIMTYKNVDEHVNGIIRRVFPIVERSINYLIQGGVYDENNQGLTTRLQN</sequence>
<evidence type="ECO:0000313" key="5">
    <source>
        <dbReference type="EMBL" id="MCR6098801.1"/>
    </source>
</evidence>
<dbReference type="AlphaFoldDB" id="A0A9Q4B5K3"/>
<feature type="domain" description="HTH tetR-type" evidence="4">
    <location>
        <begin position="5"/>
        <end position="65"/>
    </location>
</feature>
<keyword evidence="1" id="KW-0678">Repressor</keyword>
<accession>A0A9Q4B5K3</accession>
<evidence type="ECO:0000313" key="6">
    <source>
        <dbReference type="Proteomes" id="UP001057753"/>
    </source>
</evidence>
<dbReference type="InterPro" id="IPR050624">
    <property type="entry name" value="HTH-type_Tx_Regulator"/>
</dbReference>
<reference evidence="5" key="1">
    <citation type="submission" date="2020-06" db="EMBL/GenBank/DDBJ databases">
        <title>Insight into the genomes of haloalkaliphilic bacilli from Kenyan soda lakes.</title>
        <authorList>
            <person name="Mwirichia R."/>
            <person name="Villamizar G.C."/>
            <person name="Poehlein A."/>
            <person name="Mugweru J."/>
            <person name="Kipnyargis A."/>
            <person name="Kiplimo D."/>
            <person name="Orwa P."/>
            <person name="Daniel R."/>
        </authorList>
    </citation>
    <scope>NUCLEOTIDE SEQUENCE</scope>
    <source>
        <strain evidence="5">B1096_S55</strain>
    </source>
</reference>
<dbReference type="PANTHER" id="PTHR43479">
    <property type="entry name" value="ACREF/ENVCD OPERON REPRESSOR-RELATED"/>
    <property type="match status" value="1"/>
</dbReference>
<feature type="DNA-binding region" description="H-T-H motif" evidence="3">
    <location>
        <begin position="28"/>
        <end position="47"/>
    </location>
</feature>
<dbReference type="PRINTS" id="PR00455">
    <property type="entry name" value="HTHTETR"/>
</dbReference>
<evidence type="ECO:0000256" key="2">
    <source>
        <dbReference type="ARBA" id="ARBA00023125"/>
    </source>
</evidence>
<comment type="caution">
    <text evidence="5">The sequence shown here is derived from an EMBL/GenBank/DDBJ whole genome shotgun (WGS) entry which is preliminary data.</text>
</comment>
<dbReference type="PANTHER" id="PTHR43479:SF11">
    <property type="entry name" value="ACREF_ENVCD OPERON REPRESSOR-RELATED"/>
    <property type="match status" value="1"/>
</dbReference>
<dbReference type="Pfam" id="PF00440">
    <property type="entry name" value="TetR_N"/>
    <property type="match status" value="1"/>
</dbReference>
<dbReference type="SUPFAM" id="SSF46689">
    <property type="entry name" value="Homeodomain-like"/>
    <property type="match status" value="1"/>
</dbReference>
<dbReference type="PROSITE" id="PS50977">
    <property type="entry name" value="HTH_TETR_2"/>
    <property type="match status" value="1"/>
</dbReference>
<protein>
    <submittedName>
        <fullName evidence="5">TetR/AcrR family transcriptional regulator</fullName>
    </submittedName>
</protein>
<organism evidence="5 6">
    <name type="scientific">Salipaludibacillus agaradhaerens</name>
    <name type="common">Bacillus agaradhaerens</name>
    <dbReference type="NCBI Taxonomy" id="76935"/>
    <lineage>
        <taxon>Bacteria</taxon>
        <taxon>Bacillati</taxon>
        <taxon>Bacillota</taxon>
        <taxon>Bacilli</taxon>
        <taxon>Bacillales</taxon>
        <taxon>Bacillaceae</taxon>
    </lineage>
</organism>
<keyword evidence="6" id="KW-1185">Reference proteome</keyword>
<name>A0A9Q4B5K3_SALAG</name>
<dbReference type="EMBL" id="JABXYM010000002">
    <property type="protein sequence ID" value="MCR6098801.1"/>
    <property type="molecule type" value="Genomic_DNA"/>
</dbReference>
<evidence type="ECO:0000256" key="1">
    <source>
        <dbReference type="ARBA" id="ARBA00022491"/>
    </source>
</evidence>
<dbReference type="InterPro" id="IPR001647">
    <property type="entry name" value="HTH_TetR"/>
</dbReference>
<proteinExistence type="predicted"/>
<dbReference type="InterPro" id="IPR009057">
    <property type="entry name" value="Homeodomain-like_sf"/>
</dbReference>
<dbReference type="Proteomes" id="UP001057753">
    <property type="component" value="Unassembled WGS sequence"/>
</dbReference>
<evidence type="ECO:0000259" key="4">
    <source>
        <dbReference type="PROSITE" id="PS50977"/>
    </source>
</evidence>